<dbReference type="PANTHER" id="PTHR43252:SF2">
    <property type="entry name" value="TRANSCRIPTION REGULATOR, PADR-LIKE FAMILY"/>
    <property type="match status" value="1"/>
</dbReference>
<dbReference type="PANTHER" id="PTHR43252">
    <property type="entry name" value="TRANSCRIPTIONAL REGULATOR YQJI"/>
    <property type="match status" value="1"/>
</dbReference>
<dbReference type="OrthoDB" id="1683430at2"/>
<dbReference type="Proteomes" id="UP000198828">
    <property type="component" value="Unassembled WGS sequence"/>
</dbReference>
<evidence type="ECO:0000313" key="2">
    <source>
        <dbReference type="EMBL" id="SDX01219.1"/>
    </source>
</evidence>
<dbReference type="RefSeq" id="WP_093752476.1">
    <property type="nucleotide sequence ID" value="NZ_BSYN01000006.1"/>
</dbReference>
<feature type="domain" description="Transcription regulator PadR N-terminal" evidence="1">
    <location>
        <begin position="26"/>
        <end position="96"/>
    </location>
</feature>
<keyword evidence="3" id="KW-1185">Reference proteome</keyword>
<dbReference type="AlphaFoldDB" id="A0A1H2Y9J0"/>
<dbReference type="InterPro" id="IPR005149">
    <property type="entry name" value="Tscrpt_reg_PadR_N"/>
</dbReference>
<dbReference type="Gene3D" id="1.10.10.10">
    <property type="entry name" value="Winged helix-like DNA-binding domain superfamily/Winged helix DNA-binding domain"/>
    <property type="match status" value="1"/>
</dbReference>
<reference evidence="2 3" key="1">
    <citation type="submission" date="2016-10" db="EMBL/GenBank/DDBJ databases">
        <authorList>
            <person name="de Groot N.N."/>
        </authorList>
    </citation>
    <scope>NUCLEOTIDE SEQUENCE [LARGE SCALE GENOMIC DNA]</scope>
    <source>
        <strain evidence="2 3">DSM 23310</strain>
    </source>
</reference>
<dbReference type="Pfam" id="PF03551">
    <property type="entry name" value="PadR"/>
    <property type="match status" value="1"/>
</dbReference>
<protein>
    <submittedName>
        <fullName evidence="2">Transcriptional regulator PadR-like family protein</fullName>
    </submittedName>
</protein>
<gene>
    <name evidence="2" type="ORF">SAMN05660923_01552</name>
</gene>
<name>A0A1H2Y9J0_9FIRM</name>
<dbReference type="InterPro" id="IPR036388">
    <property type="entry name" value="WH-like_DNA-bd_sf"/>
</dbReference>
<dbReference type="EMBL" id="FNNG01000006">
    <property type="protein sequence ID" value="SDX01219.1"/>
    <property type="molecule type" value="Genomic_DNA"/>
</dbReference>
<accession>A0A1H2Y9J0</accession>
<sequence>MTHYKSERNRQFPSIISTTSFVKLYILHLLKERSYYGNEIIEEIKKRLNNKWIPSPGMVYPLLRDLEEKGYVTGWWEEPDKRSIRRYRITDEGYKHYKIILLQYKTGFEDSLFILKSVLKDIYGVDA</sequence>
<evidence type="ECO:0000313" key="3">
    <source>
        <dbReference type="Proteomes" id="UP000198828"/>
    </source>
</evidence>
<dbReference type="SUPFAM" id="SSF46785">
    <property type="entry name" value="Winged helix' DNA-binding domain"/>
    <property type="match status" value="1"/>
</dbReference>
<evidence type="ECO:0000259" key="1">
    <source>
        <dbReference type="Pfam" id="PF03551"/>
    </source>
</evidence>
<dbReference type="InterPro" id="IPR036390">
    <property type="entry name" value="WH_DNA-bd_sf"/>
</dbReference>
<proteinExistence type="predicted"/>
<organism evidence="2 3">
    <name type="scientific">Tepidimicrobium xylanilyticum</name>
    <dbReference type="NCBI Taxonomy" id="1123352"/>
    <lineage>
        <taxon>Bacteria</taxon>
        <taxon>Bacillati</taxon>
        <taxon>Bacillota</taxon>
        <taxon>Tissierellia</taxon>
        <taxon>Tissierellales</taxon>
        <taxon>Tepidimicrobiaceae</taxon>
        <taxon>Tepidimicrobium</taxon>
    </lineage>
</organism>